<keyword evidence="6" id="KW-1185">Reference proteome</keyword>
<dbReference type="InterPro" id="IPR037923">
    <property type="entry name" value="HTH-like"/>
</dbReference>
<organism evidence="5 6">
    <name type="scientific">Vulcaniibacterium tengchongense</name>
    <dbReference type="NCBI Taxonomy" id="1273429"/>
    <lineage>
        <taxon>Bacteria</taxon>
        <taxon>Pseudomonadati</taxon>
        <taxon>Pseudomonadota</taxon>
        <taxon>Gammaproteobacteria</taxon>
        <taxon>Lysobacterales</taxon>
        <taxon>Lysobacteraceae</taxon>
        <taxon>Vulcaniibacterium</taxon>
    </lineage>
</organism>
<dbReference type="SUPFAM" id="SSF51215">
    <property type="entry name" value="Regulatory protein AraC"/>
    <property type="match status" value="1"/>
</dbReference>
<keyword evidence="3" id="KW-0804">Transcription</keyword>
<sequence length="278" mass="30148">MHPPSSVSVPLLPPAGDILVERFATRPGPVALEPVAEHRIKVHTGAPVTGTCHDRRFRYAHGDVDLLPAGSADRWQEDGPSDSVMLRFAPALLARAADELGLDGARAALPLRHQLRDPQIQHIAWALDADQRAGRPGGRLYADGLAQALLGYLLMRHRAATPAARGLSRPQLQRVAEFIEAHLDEDLSLARLAQVAGLGVSHFKTQFKRATGMPAHAYVVRRRVERARALLLRRDRTAAQVAAEAGFAHQSHMVRCLRKALGAAAAPLLRRAPAPPRG</sequence>
<keyword evidence="1" id="KW-0805">Transcription regulation</keyword>
<dbReference type="SUPFAM" id="SSF46689">
    <property type="entry name" value="Homeodomain-like"/>
    <property type="match status" value="2"/>
</dbReference>
<dbReference type="Gene3D" id="1.10.10.60">
    <property type="entry name" value="Homeodomain-like"/>
    <property type="match status" value="1"/>
</dbReference>
<dbReference type="PANTHER" id="PTHR46796">
    <property type="entry name" value="HTH-TYPE TRANSCRIPTIONAL ACTIVATOR RHAS-RELATED"/>
    <property type="match status" value="1"/>
</dbReference>
<dbReference type="Pfam" id="PF12833">
    <property type="entry name" value="HTH_18"/>
    <property type="match status" value="1"/>
</dbReference>
<dbReference type="EMBL" id="RKQN01000002">
    <property type="protein sequence ID" value="RPE79972.1"/>
    <property type="molecule type" value="Genomic_DNA"/>
</dbReference>
<accession>A0A3N4VAF7</accession>
<evidence type="ECO:0000256" key="2">
    <source>
        <dbReference type="ARBA" id="ARBA00023125"/>
    </source>
</evidence>
<evidence type="ECO:0000256" key="1">
    <source>
        <dbReference type="ARBA" id="ARBA00023015"/>
    </source>
</evidence>
<proteinExistence type="predicted"/>
<reference evidence="5 6" key="1">
    <citation type="submission" date="2018-11" db="EMBL/GenBank/DDBJ databases">
        <title>Genomic Encyclopedia of Type Strains, Phase IV (KMG-IV): sequencing the most valuable type-strain genomes for metagenomic binning, comparative biology and taxonomic classification.</title>
        <authorList>
            <person name="Goeker M."/>
        </authorList>
    </citation>
    <scope>NUCLEOTIDE SEQUENCE [LARGE SCALE GENOMIC DNA]</scope>
    <source>
        <strain evidence="5 6">DSM 25623</strain>
    </source>
</reference>
<name>A0A3N4VAF7_9GAMM</name>
<dbReference type="InterPro" id="IPR018060">
    <property type="entry name" value="HTH_AraC"/>
</dbReference>
<comment type="caution">
    <text evidence="5">The sequence shown here is derived from an EMBL/GenBank/DDBJ whole genome shotgun (WGS) entry which is preliminary data.</text>
</comment>
<dbReference type="SMART" id="SM00342">
    <property type="entry name" value="HTH_ARAC"/>
    <property type="match status" value="1"/>
</dbReference>
<evidence type="ECO:0000256" key="3">
    <source>
        <dbReference type="ARBA" id="ARBA00023163"/>
    </source>
</evidence>
<dbReference type="GO" id="GO:0043565">
    <property type="term" value="F:sequence-specific DNA binding"/>
    <property type="evidence" value="ECO:0007669"/>
    <property type="project" value="InterPro"/>
</dbReference>
<dbReference type="InterPro" id="IPR050204">
    <property type="entry name" value="AraC_XylS_family_regulators"/>
</dbReference>
<evidence type="ECO:0000313" key="5">
    <source>
        <dbReference type="EMBL" id="RPE79972.1"/>
    </source>
</evidence>
<protein>
    <submittedName>
        <fullName evidence="5">AraC family transcriptional regulator</fullName>
    </submittedName>
</protein>
<dbReference type="PANTHER" id="PTHR46796:SF6">
    <property type="entry name" value="ARAC SUBFAMILY"/>
    <property type="match status" value="1"/>
</dbReference>
<dbReference type="GO" id="GO:0003700">
    <property type="term" value="F:DNA-binding transcription factor activity"/>
    <property type="evidence" value="ECO:0007669"/>
    <property type="project" value="InterPro"/>
</dbReference>
<dbReference type="PROSITE" id="PS01124">
    <property type="entry name" value="HTH_ARAC_FAMILY_2"/>
    <property type="match status" value="1"/>
</dbReference>
<dbReference type="InterPro" id="IPR009057">
    <property type="entry name" value="Homeodomain-like_sf"/>
</dbReference>
<keyword evidence="2" id="KW-0238">DNA-binding</keyword>
<dbReference type="Proteomes" id="UP000269708">
    <property type="component" value="Unassembled WGS sequence"/>
</dbReference>
<dbReference type="RefSeq" id="WP_158635711.1">
    <property type="nucleotide sequence ID" value="NZ_RKQN01000002.1"/>
</dbReference>
<evidence type="ECO:0000313" key="6">
    <source>
        <dbReference type="Proteomes" id="UP000269708"/>
    </source>
</evidence>
<evidence type="ECO:0000259" key="4">
    <source>
        <dbReference type="PROSITE" id="PS01124"/>
    </source>
</evidence>
<dbReference type="AlphaFoldDB" id="A0A3N4VAF7"/>
<gene>
    <name evidence="5" type="ORF">EDC50_1802</name>
</gene>
<feature type="domain" description="HTH araC/xylS-type" evidence="4">
    <location>
        <begin position="173"/>
        <end position="271"/>
    </location>
</feature>
<dbReference type="OrthoDB" id="5740883at2"/>